<keyword evidence="3 7" id="KW-0040">ANK repeat</keyword>
<reference evidence="9" key="2">
    <citation type="journal article" date="2022" name="Hortic Res">
        <title>The genome of Dioscorea zingiberensis sheds light on the biosynthesis, origin and evolution of the medicinally important diosgenin saponins.</title>
        <authorList>
            <person name="Li Y."/>
            <person name="Tan C."/>
            <person name="Li Z."/>
            <person name="Guo J."/>
            <person name="Li S."/>
            <person name="Chen X."/>
            <person name="Wang C."/>
            <person name="Dai X."/>
            <person name="Yang H."/>
            <person name="Song W."/>
            <person name="Hou L."/>
            <person name="Xu J."/>
            <person name="Tong Z."/>
            <person name="Xu A."/>
            <person name="Yuan X."/>
            <person name="Wang W."/>
            <person name="Yang Q."/>
            <person name="Chen L."/>
            <person name="Sun Z."/>
            <person name="Wang K."/>
            <person name="Pan B."/>
            <person name="Chen J."/>
            <person name="Bao Y."/>
            <person name="Liu F."/>
            <person name="Qi X."/>
            <person name="Gang D.R."/>
            <person name="Wen J."/>
            <person name="Li J."/>
        </authorList>
    </citation>
    <scope>NUCLEOTIDE SEQUENCE</scope>
    <source>
        <strain evidence="9">Dzin_1.0</strain>
    </source>
</reference>
<dbReference type="Proteomes" id="UP001085076">
    <property type="component" value="Miscellaneous, Linkage group lg01"/>
</dbReference>
<dbReference type="PANTHER" id="PTHR23335">
    <property type="entry name" value="CALMODULIN-BINDING TRANSCRIPTION ACTIVATOR CAMTA"/>
    <property type="match status" value="1"/>
</dbReference>
<dbReference type="PROSITE" id="PS51437">
    <property type="entry name" value="CG_1"/>
    <property type="match status" value="1"/>
</dbReference>
<dbReference type="GO" id="GO:0003712">
    <property type="term" value="F:transcription coregulator activity"/>
    <property type="evidence" value="ECO:0007669"/>
    <property type="project" value="TreeGrafter"/>
</dbReference>
<accession>A0A9D5DDG3</accession>
<dbReference type="InterPro" id="IPR000048">
    <property type="entry name" value="IQ_motif_EF-hand-BS"/>
</dbReference>
<evidence type="ECO:0000259" key="8">
    <source>
        <dbReference type="PROSITE" id="PS51437"/>
    </source>
</evidence>
<evidence type="ECO:0000256" key="6">
    <source>
        <dbReference type="ARBA" id="ARBA00023242"/>
    </source>
</evidence>
<protein>
    <recommendedName>
        <fullName evidence="8">CG-1 domain-containing protein</fullName>
    </recommendedName>
</protein>
<dbReference type="SMART" id="SM01076">
    <property type="entry name" value="CG-1"/>
    <property type="match status" value="1"/>
</dbReference>
<dbReference type="GO" id="GO:0006357">
    <property type="term" value="P:regulation of transcription by RNA polymerase II"/>
    <property type="evidence" value="ECO:0007669"/>
    <property type="project" value="TreeGrafter"/>
</dbReference>
<evidence type="ECO:0000256" key="3">
    <source>
        <dbReference type="ARBA" id="ARBA00023043"/>
    </source>
</evidence>
<dbReference type="InterPro" id="IPR027417">
    <property type="entry name" value="P-loop_NTPase"/>
</dbReference>
<dbReference type="PROSITE" id="PS50297">
    <property type="entry name" value="ANK_REP_REGION"/>
    <property type="match status" value="1"/>
</dbReference>
<dbReference type="InterPro" id="IPR013783">
    <property type="entry name" value="Ig-like_fold"/>
</dbReference>
<name>A0A9D5DDG3_9LILI</name>
<evidence type="ECO:0000256" key="2">
    <source>
        <dbReference type="ARBA" id="ARBA00008267"/>
    </source>
</evidence>
<dbReference type="GO" id="GO:0003690">
    <property type="term" value="F:double-stranded DNA binding"/>
    <property type="evidence" value="ECO:0007669"/>
    <property type="project" value="TreeGrafter"/>
</dbReference>
<dbReference type="SUPFAM" id="SSF48403">
    <property type="entry name" value="Ankyrin repeat"/>
    <property type="match status" value="1"/>
</dbReference>
<gene>
    <name evidence="9" type="ORF">J5N97_007181</name>
</gene>
<dbReference type="Gene3D" id="1.25.40.20">
    <property type="entry name" value="Ankyrin repeat-containing domain"/>
    <property type="match status" value="1"/>
</dbReference>
<dbReference type="Gene3D" id="1.20.5.190">
    <property type="match status" value="1"/>
</dbReference>
<evidence type="ECO:0000256" key="1">
    <source>
        <dbReference type="ARBA" id="ARBA00004123"/>
    </source>
</evidence>
<dbReference type="InterPro" id="IPR014756">
    <property type="entry name" value="Ig_E-set"/>
</dbReference>
<dbReference type="OrthoDB" id="407555at2759"/>
<dbReference type="EMBL" id="JAGGNH010000001">
    <property type="protein sequence ID" value="KAJ0988825.1"/>
    <property type="molecule type" value="Genomic_DNA"/>
</dbReference>
<proteinExistence type="inferred from homology"/>
<evidence type="ECO:0000313" key="10">
    <source>
        <dbReference type="Proteomes" id="UP001085076"/>
    </source>
</evidence>
<keyword evidence="5" id="KW-0804">Transcription</keyword>
<keyword evidence="6" id="KW-0539">Nucleus</keyword>
<evidence type="ECO:0000256" key="5">
    <source>
        <dbReference type="ARBA" id="ARBA00023163"/>
    </source>
</evidence>
<dbReference type="Pfam" id="PF03859">
    <property type="entry name" value="CG-1"/>
    <property type="match status" value="1"/>
</dbReference>
<dbReference type="CDD" id="cd00102">
    <property type="entry name" value="IPT"/>
    <property type="match status" value="1"/>
</dbReference>
<organism evidence="9 10">
    <name type="scientific">Dioscorea zingiberensis</name>
    <dbReference type="NCBI Taxonomy" id="325984"/>
    <lineage>
        <taxon>Eukaryota</taxon>
        <taxon>Viridiplantae</taxon>
        <taxon>Streptophyta</taxon>
        <taxon>Embryophyta</taxon>
        <taxon>Tracheophyta</taxon>
        <taxon>Spermatophyta</taxon>
        <taxon>Magnoliopsida</taxon>
        <taxon>Liliopsida</taxon>
        <taxon>Dioscoreales</taxon>
        <taxon>Dioscoreaceae</taxon>
        <taxon>Dioscorea</taxon>
    </lineage>
</organism>
<evidence type="ECO:0000256" key="4">
    <source>
        <dbReference type="ARBA" id="ARBA00023159"/>
    </source>
</evidence>
<comment type="similarity">
    <text evidence="2">Belongs to the CAMTA family.</text>
</comment>
<dbReference type="GO" id="GO:0005634">
    <property type="term" value="C:nucleus"/>
    <property type="evidence" value="ECO:0007669"/>
    <property type="project" value="UniProtKB-SubCell"/>
</dbReference>
<keyword evidence="4" id="KW-0010">Activator</keyword>
<comment type="caution">
    <text evidence="9">The sequence shown here is derived from an EMBL/GenBank/DDBJ whole genome shotgun (WGS) entry which is preliminary data.</text>
</comment>
<dbReference type="PROSITE" id="PS50096">
    <property type="entry name" value="IQ"/>
    <property type="match status" value="2"/>
</dbReference>
<dbReference type="SUPFAM" id="SSF52540">
    <property type="entry name" value="P-loop containing nucleoside triphosphate hydrolases"/>
    <property type="match status" value="1"/>
</dbReference>
<keyword evidence="10" id="KW-1185">Reference proteome</keyword>
<evidence type="ECO:0000313" key="9">
    <source>
        <dbReference type="EMBL" id="KAJ0988825.1"/>
    </source>
</evidence>
<sequence>MQSGFDIHKLRQEAHIRWLKPPEVLFILQNHDSFQFTHAAPKTPPNGALFLFNRRVLRFFRKDGYEWRKKRDGKTISEAHEQLKVGNAIALNCYYAHGEPPNPYMQRRVYWMLDPALQHIVLAHYREVTEGICISGNITTPNTSQELLAFNHVEDVQTQDSIVQSLSVDNYGENNQVGDVQKQGGYSGVQVLDFPGGSETHQKQFISLASTFGSNENEPSWKDILQLSSDSEETGALGTNIFTPESSNFTSYALRTGLPAGDMIPSGNNTLFSSSQQEGISVTLSEQSETLLWNQLLAGGNGVENLTNGHQISHSESSSHLSAARRFLLLDSDSTIDSPTSHLPEVEKVKYTYETGNVEKQSSMVLRKENDTNRLGYMTSATGNSTYPPDYTGMLYDESQFGMPLVTDSSLTVAQKQLFSINEISPEWAFASENTKVLCHVRSMNSLSNIAEKYMKVIITGVFLCDPSDCSWSVMFDDIEVPAEIVQEGVLRCQTPQLQSGKDQKVTLYVTSSNRESCSDRRDFEFRAGPTSFNSADTPVQPDSRKNDEELKLLLEFTNILLCRPDSLATHVEPHISLTDNPSENFTERLPVTIDWMLQELLKDKLHQWLLSKHQGDGTKCSLSKQEQGIIHVISGLGYEWALNPILHAGVGINFRDVNGWTALHWAARFGREKMVAALIVAGASAGALTDPKSQDPSGKTAASIAAAHGHKGLAGYLSEVALTSHLSSLTLEESEIYKGSAEVEAERKIESISQKSNKLHVGGTEDELSLKDSLAAVRNAAQAAARIQAAFRAHSFRERQLKGASNFSQAEFGLTQEELNAISTASKFRWSFNSIRDQKYNTAALSIQRKFRARKGRKDFLNFRNHVVKIQAHIRGHQRRKKYKEFLWAVNVLEKAMLRWRRRGVGLRGFHVEFIIEEEEDVDIVKLFRKQKVNPELDEAVSRVLSLIESPDARKQYRRMLQQAKEYCKVEPVPKDS</sequence>
<comment type="subcellular location">
    <subcellularLocation>
        <location evidence="1">Nucleus</location>
    </subcellularLocation>
</comment>
<dbReference type="InterPro" id="IPR002110">
    <property type="entry name" value="Ankyrin_rpt"/>
</dbReference>
<dbReference type="Pfam" id="PF12796">
    <property type="entry name" value="Ank_2"/>
    <property type="match status" value="1"/>
</dbReference>
<dbReference type="PANTHER" id="PTHR23335:SF1">
    <property type="entry name" value="CALMODULIN-BINDING TRANSCRIPTION ACTIVATOR, ISOFORM F"/>
    <property type="match status" value="1"/>
</dbReference>
<dbReference type="SUPFAM" id="SSF81296">
    <property type="entry name" value="E set domains"/>
    <property type="match status" value="1"/>
</dbReference>
<dbReference type="Gene3D" id="2.60.40.10">
    <property type="entry name" value="Immunoglobulins"/>
    <property type="match status" value="1"/>
</dbReference>
<feature type="domain" description="CG-1" evidence="8">
    <location>
        <begin position="7"/>
        <end position="134"/>
    </location>
</feature>
<reference evidence="9" key="1">
    <citation type="submission" date="2021-03" db="EMBL/GenBank/DDBJ databases">
        <authorList>
            <person name="Li Z."/>
            <person name="Yang C."/>
        </authorList>
    </citation>
    <scope>NUCLEOTIDE SEQUENCE</scope>
    <source>
        <strain evidence="9">Dzin_1.0</strain>
        <tissue evidence="9">Leaf</tissue>
    </source>
</reference>
<dbReference type="InterPro" id="IPR036770">
    <property type="entry name" value="Ankyrin_rpt-contain_sf"/>
</dbReference>
<dbReference type="SMART" id="SM00248">
    <property type="entry name" value="ANK"/>
    <property type="match status" value="2"/>
</dbReference>
<dbReference type="SMART" id="SM00015">
    <property type="entry name" value="IQ"/>
    <property type="match status" value="3"/>
</dbReference>
<dbReference type="PROSITE" id="PS50088">
    <property type="entry name" value="ANK_REPEAT"/>
    <property type="match status" value="1"/>
</dbReference>
<dbReference type="AlphaFoldDB" id="A0A9D5DDG3"/>
<dbReference type="InterPro" id="IPR005559">
    <property type="entry name" value="CG-1_dom"/>
</dbReference>
<evidence type="ECO:0000256" key="7">
    <source>
        <dbReference type="PROSITE-ProRule" id="PRU00023"/>
    </source>
</evidence>
<feature type="repeat" description="ANK" evidence="7">
    <location>
        <begin position="659"/>
        <end position="691"/>
    </location>
</feature>